<keyword evidence="3 6" id="KW-0732">Signal</keyword>
<dbReference type="CDD" id="cd00033">
    <property type="entry name" value="CCP"/>
    <property type="match status" value="1"/>
</dbReference>
<keyword evidence="2 5" id="KW-0768">Sushi</keyword>
<evidence type="ECO:0000313" key="9">
    <source>
        <dbReference type="WBParaSite" id="PSAMB.scaffold1762size28027.g14736.t1"/>
    </source>
</evidence>
<name>A0A914VE01_9BILA</name>
<dbReference type="InterPro" id="IPR000436">
    <property type="entry name" value="Sushi_SCR_CCP_dom"/>
</dbReference>
<feature type="signal peptide" evidence="6">
    <location>
        <begin position="1"/>
        <end position="19"/>
    </location>
</feature>
<evidence type="ECO:0000256" key="6">
    <source>
        <dbReference type="SAM" id="SignalP"/>
    </source>
</evidence>
<keyword evidence="4" id="KW-1015">Disulfide bond</keyword>
<dbReference type="PANTHER" id="PTHR45785">
    <property type="entry name" value="COMPLEMENT FACTOR H-RELATED"/>
    <property type="match status" value="1"/>
</dbReference>
<dbReference type="WBParaSite" id="PSAMB.scaffold1762size28027.g14736.t1">
    <property type="protein sequence ID" value="PSAMB.scaffold1762size28027.g14736.t1"/>
    <property type="gene ID" value="PSAMB.scaffold1762size28027.g14736"/>
</dbReference>
<dbReference type="InterPro" id="IPR035976">
    <property type="entry name" value="Sushi/SCR/CCP_sf"/>
</dbReference>
<accession>A0A914VE01</accession>
<dbReference type="Proteomes" id="UP000887566">
    <property type="component" value="Unplaced"/>
</dbReference>
<organism evidence="8 9">
    <name type="scientific">Plectus sambesii</name>
    <dbReference type="NCBI Taxonomy" id="2011161"/>
    <lineage>
        <taxon>Eukaryota</taxon>
        <taxon>Metazoa</taxon>
        <taxon>Ecdysozoa</taxon>
        <taxon>Nematoda</taxon>
        <taxon>Chromadorea</taxon>
        <taxon>Plectida</taxon>
        <taxon>Plectina</taxon>
        <taxon>Plectoidea</taxon>
        <taxon>Plectidae</taxon>
        <taxon>Plectus</taxon>
    </lineage>
</organism>
<dbReference type="InterPro" id="IPR051503">
    <property type="entry name" value="ComplSys_Reg/VirEntry_Med"/>
</dbReference>
<proteinExistence type="predicted"/>
<evidence type="ECO:0000259" key="7">
    <source>
        <dbReference type="PROSITE" id="PS50923"/>
    </source>
</evidence>
<dbReference type="SMART" id="SM00032">
    <property type="entry name" value="CCP"/>
    <property type="match status" value="3"/>
</dbReference>
<evidence type="ECO:0000256" key="3">
    <source>
        <dbReference type="ARBA" id="ARBA00022729"/>
    </source>
</evidence>
<evidence type="ECO:0000256" key="5">
    <source>
        <dbReference type="PROSITE-ProRule" id="PRU00302"/>
    </source>
</evidence>
<evidence type="ECO:0000256" key="2">
    <source>
        <dbReference type="ARBA" id="ARBA00022659"/>
    </source>
</evidence>
<protein>
    <submittedName>
        <fullName evidence="9">Sushi domain-containing protein</fullName>
    </submittedName>
</protein>
<reference evidence="9" key="1">
    <citation type="submission" date="2022-11" db="UniProtKB">
        <authorList>
            <consortium name="WormBaseParasite"/>
        </authorList>
    </citation>
    <scope>IDENTIFICATION</scope>
</reference>
<keyword evidence="8" id="KW-1185">Reference proteome</keyword>
<sequence length="565" mass="59501">MILPVLCGLIIAWLNGVDAVCVSTSLPTGTNILQSIGVYSKNDTYRASVDSLTSSGFTALATSGKARVATADSTTCPLLTCMMELSTNQRTGDLSILQQDNFLFGLAPLGYTLITPTTRMYCVRVPGHCGADVPLWRYFKQGAAGLVYAYSFDATVTYAGYTRDLLPVCYMWSTTSSVSTCGDGIATSKLATLSAYQNAPSLIGPNVDTWYTTQTAATNPTEFAYQTFTKSSDLTRVAKYTSATTDKVQCNCLVTLMQVHDKNLGWFGTPLAPGAFSRFDHKFYLASQPEANLAYENYQDTGERFYCVMSKGTCGATVGIKKWFNIVTINTVYSLEGQADPDILTHVGGKVLCYTWATSYTTPAVCSALTTTVTNGQISYVQAGTTTNYLQGTVAVLTCNTGYAVSGNYNTTCATTGTWSPTAITGTCVQVCTAFSSDPYGTIAYSATPIIAGTTATLTCTDTTNYAVADGTGTATCTAGAFTPTTLGVCTQKCPTGLVVDNADSTTIAYTEADGATAVTAEPYFETYKATFTCATGYSLVGASAATGTATCTSGTWLVDGACVL</sequence>
<evidence type="ECO:0000256" key="4">
    <source>
        <dbReference type="ARBA" id="ARBA00023157"/>
    </source>
</evidence>
<comment type="caution">
    <text evidence="5">Lacks conserved residue(s) required for the propagation of feature annotation.</text>
</comment>
<dbReference type="AlphaFoldDB" id="A0A914VE01"/>
<feature type="domain" description="Sushi" evidence="7">
    <location>
        <begin position="364"/>
        <end position="430"/>
    </location>
</feature>
<dbReference type="Gene3D" id="2.10.70.10">
    <property type="entry name" value="Complement Module, domain 1"/>
    <property type="match status" value="2"/>
</dbReference>
<dbReference type="PROSITE" id="PS50923">
    <property type="entry name" value="SUSHI"/>
    <property type="match status" value="1"/>
</dbReference>
<dbReference type="PANTHER" id="PTHR45785:SF2">
    <property type="entry name" value="COMPLEMENT FACTOR H-RELATED"/>
    <property type="match status" value="1"/>
</dbReference>
<feature type="chain" id="PRO_5037184946" evidence="6">
    <location>
        <begin position="20"/>
        <end position="565"/>
    </location>
</feature>
<evidence type="ECO:0000313" key="8">
    <source>
        <dbReference type="Proteomes" id="UP000887566"/>
    </source>
</evidence>
<dbReference type="Pfam" id="PF00084">
    <property type="entry name" value="Sushi"/>
    <property type="match status" value="1"/>
</dbReference>
<evidence type="ECO:0000256" key="1">
    <source>
        <dbReference type="ARBA" id="ARBA00004328"/>
    </source>
</evidence>
<comment type="subcellular location">
    <subcellularLocation>
        <location evidence="1">Virion</location>
    </subcellularLocation>
</comment>
<dbReference type="SUPFAM" id="SSF57535">
    <property type="entry name" value="Complement control module/SCR domain"/>
    <property type="match status" value="1"/>
</dbReference>